<dbReference type="PROSITE" id="PS50089">
    <property type="entry name" value="ZF_RING_2"/>
    <property type="match status" value="1"/>
</dbReference>
<evidence type="ECO:0000256" key="4">
    <source>
        <dbReference type="PROSITE-ProRule" id="PRU00175"/>
    </source>
</evidence>
<dbReference type="OMA" id="PICRGIN"/>
<keyword evidence="2 4" id="KW-0863">Zinc-finger</keyword>
<name>A0A2R6R4Q6_ACTCC</name>
<dbReference type="Proteomes" id="UP000241394">
    <property type="component" value="Chromosome LG9"/>
</dbReference>
<reference evidence="7 8" key="1">
    <citation type="submission" date="2017-07" db="EMBL/GenBank/DDBJ databases">
        <title>An improved, manually edited Actinidia chinensis var. chinensis (kiwifruit) genome highlights the challenges associated with draft genomes and gene prediction in plants.</title>
        <authorList>
            <person name="Pilkington S."/>
            <person name="Crowhurst R."/>
            <person name="Hilario E."/>
            <person name="Nardozza S."/>
            <person name="Fraser L."/>
            <person name="Peng Y."/>
            <person name="Gunaseelan K."/>
            <person name="Simpson R."/>
            <person name="Tahir J."/>
            <person name="Deroles S."/>
            <person name="Templeton K."/>
            <person name="Luo Z."/>
            <person name="Davy M."/>
            <person name="Cheng C."/>
            <person name="Mcneilage M."/>
            <person name="Scaglione D."/>
            <person name="Liu Y."/>
            <person name="Zhang Q."/>
            <person name="Datson P."/>
            <person name="De Silva N."/>
            <person name="Gardiner S."/>
            <person name="Bassett H."/>
            <person name="Chagne D."/>
            <person name="Mccallum J."/>
            <person name="Dzierzon H."/>
            <person name="Deng C."/>
            <person name="Wang Y.-Y."/>
            <person name="Barron N."/>
            <person name="Manako K."/>
            <person name="Bowen J."/>
            <person name="Foster T."/>
            <person name="Erridge Z."/>
            <person name="Tiffin H."/>
            <person name="Waite C."/>
            <person name="Davies K."/>
            <person name="Grierson E."/>
            <person name="Laing W."/>
            <person name="Kirk R."/>
            <person name="Chen X."/>
            <person name="Wood M."/>
            <person name="Montefiori M."/>
            <person name="Brummell D."/>
            <person name="Schwinn K."/>
            <person name="Catanach A."/>
            <person name="Fullerton C."/>
            <person name="Li D."/>
            <person name="Meiyalaghan S."/>
            <person name="Nieuwenhuizen N."/>
            <person name="Read N."/>
            <person name="Prakash R."/>
            <person name="Hunter D."/>
            <person name="Zhang H."/>
            <person name="Mckenzie M."/>
            <person name="Knabel M."/>
            <person name="Harris A."/>
            <person name="Allan A."/>
            <person name="Chen A."/>
            <person name="Janssen B."/>
            <person name="Plunkett B."/>
            <person name="Dwamena C."/>
            <person name="Voogd C."/>
            <person name="Leif D."/>
            <person name="Lafferty D."/>
            <person name="Souleyre E."/>
            <person name="Varkonyi-Gasic E."/>
            <person name="Gambi F."/>
            <person name="Hanley J."/>
            <person name="Yao J.-L."/>
            <person name="Cheung J."/>
            <person name="David K."/>
            <person name="Warren B."/>
            <person name="Marsh K."/>
            <person name="Snowden K."/>
            <person name="Lin-Wang K."/>
            <person name="Brian L."/>
            <person name="Martinez-Sanchez M."/>
            <person name="Wang M."/>
            <person name="Ileperuma N."/>
            <person name="Macnee N."/>
            <person name="Campin R."/>
            <person name="Mcatee P."/>
            <person name="Drummond R."/>
            <person name="Espley R."/>
            <person name="Ireland H."/>
            <person name="Wu R."/>
            <person name="Atkinson R."/>
            <person name="Karunairetnam S."/>
            <person name="Bulley S."/>
            <person name="Chunkath S."/>
            <person name="Hanley Z."/>
            <person name="Storey R."/>
            <person name="Thrimawithana A."/>
            <person name="Thomson S."/>
            <person name="David C."/>
            <person name="Testolin R."/>
        </authorList>
    </citation>
    <scope>NUCLEOTIDE SEQUENCE [LARGE SCALE GENOMIC DNA]</scope>
    <source>
        <strain evidence="8">cv. Red5</strain>
        <tissue evidence="7">Young leaf</tissue>
    </source>
</reference>
<dbReference type="SUPFAM" id="SSF57850">
    <property type="entry name" value="RING/U-box"/>
    <property type="match status" value="1"/>
</dbReference>
<evidence type="ECO:0000313" key="8">
    <source>
        <dbReference type="Proteomes" id="UP000241394"/>
    </source>
</evidence>
<sequence length="228" mass="25350">MGKRKRNSDQNSTPPPPDVMPYTSRMDSLSKEKSPHSVDNSTLKSLSSIVDVVDSSGKVPNTYHSHQNVGRALLLRHPRHFYGRQYYRRKSSKHTDAPSSHDIDALVNEKFSLKFTRCNSESGRHTETKVKAFCGPERVRSSSLGVNAVSSAAKMECRICEKLLKRKPYIIDNTISSGDLSVVAVLVCGHVYHADCLEQTTGHENRQDPLCPLCVGMLSHIDASRGQD</sequence>
<keyword evidence="3" id="KW-0862">Zinc</keyword>
<evidence type="ECO:0000256" key="2">
    <source>
        <dbReference type="ARBA" id="ARBA00022771"/>
    </source>
</evidence>
<reference evidence="8" key="2">
    <citation type="journal article" date="2018" name="BMC Genomics">
        <title>A manually annotated Actinidia chinensis var. chinensis (kiwifruit) genome highlights the challenges associated with draft genomes and gene prediction in plants.</title>
        <authorList>
            <person name="Pilkington S.M."/>
            <person name="Crowhurst R."/>
            <person name="Hilario E."/>
            <person name="Nardozza S."/>
            <person name="Fraser L."/>
            <person name="Peng Y."/>
            <person name="Gunaseelan K."/>
            <person name="Simpson R."/>
            <person name="Tahir J."/>
            <person name="Deroles S.C."/>
            <person name="Templeton K."/>
            <person name="Luo Z."/>
            <person name="Davy M."/>
            <person name="Cheng C."/>
            <person name="McNeilage M."/>
            <person name="Scaglione D."/>
            <person name="Liu Y."/>
            <person name="Zhang Q."/>
            <person name="Datson P."/>
            <person name="De Silva N."/>
            <person name="Gardiner S.E."/>
            <person name="Bassett H."/>
            <person name="Chagne D."/>
            <person name="McCallum J."/>
            <person name="Dzierzon H."/>
            <person name="Deng C."/>
            <person name="Wang Y.Y."/>
            <person name="Barron L."/>
            <person name="Manako K."/>
            <person name="Bowen J."/>
            <person name="Foster T.M."/>
            <person name="Erridge Z.A."/>
            <person name="Tiffin H."/>
            <person name="Waite C.N."/>
            <person name="Davies K.M."/>
            <person name="Grierson E.P."/>
            <person name="Laing W.A."/>
            <person name="Kirk R."/>
            <person name="Chen X."/>
            <person name="Wood M."/>
            <person name="Montefiori M."/>
            <person name="Brummell D.A."/>
            <person name="Schwinn K.E."/>
            <person name="Catanach A."/>
            <person name="Fullerton C."/>
            <person name="Li D."/>
            <person name="Meiyalaghan S."/>
            <person name="Nieuwenhuizen N."/>
            <person name="Read N."/>
            <person name="Prakash R."/>
            <person name="Hunter D."/>
            <person name="Zhang H."/>
            <person name="McKenzie M."/>
            <person name="Knabel M."/>
            <person name="Harris A."/>
            <person name="Allan A.C."/>
            <person name="Gleave A."/>
            <person name="Chen A."/>
            <person name="Janssen B.J."/>
            <person name="Plunkett B."/>
            <person name="Ampomah-Dwamena C."/>
            <person name="Voogd C."/>
            <person name="Leif D."/>
            <person name="Lafferty D."/>
            <person name="Souleyre E.J.F."/>
            <person name="Varkonyi-Gasic E."/>
            <person name="Gambi F."/>
            <person name="Hanley J."/>
            <person name="Yao J.L."/>
            <person name="Cheung J."/>
            <person name="David K.M."/>
            <person name="Warren B."/>
            <person name="Marsh K."/>
            <person name="Snowden K.C."/>
            <person name="Lin-Wang K."/>
            <person name="Brian L."/>
            <person name="Martinez-Sanchez M."/>
            <person name="Wang M."/>
            <person name="Ileperuma N."/>
            <person name="Macnee N."/>
            <person name="Campin R."/>
            <person name="McAtee P."/>
            <person name="Drummond R.S.M."/>
            <person name="Espley R.V."/>
            <person name="Ireland H.S."/>
            <person name="Wu R."/>
            <person name="Atkinson R.G."/>
            <person name="Karunairetnam S."/>
            <person name="Bulley S."/>
            <person name="Chunkath S."/>
            <person name="Hanley Z."/>
            <person name="Storey R."/>
            <person name="Thrimawithana A.H."/>
            <person name="Thomson S."/>
            <person name="David C."/>
            <person name="Testolin R."/>
            <person name="Huang H."/>
            <person name="Hellens R.P."/>
            <person name="Schaffer R.J."/>
        </authorList>
    </citation>
    <scope>NUCLEOTIDE SEQUENCE [LARGE SCALE GENOMIC DNA]</scope>
    <source>
        <strain evidence="8">cv. Red5</strain>
    </source>
</reference>
<dbReference type="Pfam" id="PF00097">
    <property type="entry name" value="zf-C3HC4"/>
    <property type="match status" value="1"/>
</dbReference>
<evidence type="ECO:0000256" key="5">
    <source>
        <dbReference type="SAM" id="MobiDB-lite"/>
    </source>
</evidence>
<dbReference type="GO" id="GO:0008270">
    <property type="term" value="F:zinc ion binding"/>
    <property type="evidence" value="ECO:0007669"/>
    <property type="project" value="UniProtKB-KW"/>
</dbReference>
<dbReference type="STRING" id="1590841.A0A2R6R4Q6"/>
<organism evidence="7 8">
    <name type="scientific">Actinidia chinensis var. chinensis</name>
    <name type="common">Chinese soft-hair kiwi</name>
    <dbReference type="NCBI Taxonomy" id="1590841"/>
    <lineage>
        <taxon>Eukaryota</taxon>
        <taxon>Viridiplantae</taxon>
        <taxon>Streptophyta</taxon>
        <taxon>Embryophyta</taxon>
        <taxon>Tracheophyta</taxon>
        <taxon>Spermatophyta</taxon>
        <taxon>Magnoliopsida</taxon>
        <taxon>eudicotyledons</taxon>
        <taxon>Gunneridae</taxon>
        <taxon>Pentapetalae</taxon>
        <taxon>asterids</taxon>
        <taxon>Ericales</taxon>
        <taxon>Actinidiaceae</taxon>
        <taxon>Actinidia</taxon>
    </lineage>
</organism>
<dbReference type="PANTHER" id="PTHR31150">
    <property type="entry name" value="EXPRESSED PROTEIN"/>
    <property type="match status" value="1"/>
</dbReference>
<dbReference type="InterPro" id="IPR013083">
    <property type="entry name" value="Znf_RING/FYVE/PHD"/>
</dbReference>
<dbReference type="SMART" id="SM00184">
    <property type="entry name" value="RING"/>
    <property type="match status" value="1"/>
</dbReference>
<dbReference type="InterPro" id="IPR018957">
    <property type="entry name" value="Znf_C3HC4_RING-type"/>
</dbReference>
<evidence type="ECO:0000259" key="6">
    <source>
        <dbReference type="PROSITE" id="PS50089"/>
    </source>
</evidence>
<feature type="domain" description="RING-type" evidence="6">
    <location>
        <begin position="157"/>
        <end position="214"/>
    </location>
</feature>
<dbReference type="EMBL" id="NKQK01000009">
    <property type="protein sequence ID" value="PSS20994.1"/>
    <property type="molecule type" value="Genomic_DNA"/>
</dbReference>
<dbReference type="OrthoDB" id="1900223at2759"/>
<feature type="region of interest" description="Disordered" evidence="5">
    <location>
        <begin position="1"/>
        <end position="42"/>
    </location>
</feature>
<dbReference type="AlphaFoldDB" id="A0A2R6R4Q6"/>
<evidence type="ECO:0000256" key="3">
    <source>
        <dbReference type="ARBA" id="ARBA00022833"/>
    </source>
</evidence>
<gene>
    <name evidence="7" type="ORF">CEY00_Acc10034</name>
</gene>
<dbReference type="InterPro" id="IPR001841">
    <property type="entry name" value="Znf_RING"/>
</dbReference>
<comment type="caution">
    <text evidence="7">The sequence shown here is derived from an EMBL/GenBank/DDBJ whole genome shotgun (WGS) entry which is preliminary data.</text>
</comment>
<evidence type="ECO:0000256" key="1">
    <source>
        <dbReference type="ARBA" id="ARBA00022723"/>
    </source>
</evidence>
<dbReference type="Gene3D" id="3.30.40.10">
    <property type="entry name" value="Zinc/RING finger domain, C3HC4 (zinc finger)"/>
    <property type="match status" value="1"/>
</dbReference>
<proteinExistence type="predicted"/>
<keyword evidence="1" id="KW-0479">Metal-binding</keyword>
<evidence type="ECO:0000313" key="7">
    <source>
        <dbReference type="EMBL" id="PSS20994.1"/>
    </source>
</evidence>
<dbReference type="InParanoid" id="A0A2R6R4Q6"/>
<protein>
    <submittedName>
        <fullName evidence="7">Vacuolar protein sorting-associated protein</fullName>
    </submittedName>
</protein>
<dbReference type="Gramene" id="PSS20994">
    <property type="protein sequence ID" value="PSS20994"/>
    <property type="gene ID" value="CEY00_Acc10034"/>
</dbReference>
<accession>A0A2R6R4Q6</accession>
<keyword evidence="8" id="KW-1185">Reference proteome</keyword>
<dbReference type="PANTHER" id="PTHR31150:SF6">
    <property type="entry name" value="ZINC ION BINDING PROTEIN"/>
    <property type="match status" value="1"/>
</dbReference>